<keyword evidence="2" id="KW-0808">Transferase</keyword>
<protein>
    <submittedName>
        <fullName evidence="2">Glutamine amidotransferase class-I</fullName>
    </submittedName>
</protein>
<dbReference type="OrthoDB" id="5196541at2"/>
<dbReference type="AlphaFoldDB" id="C5BZD3"/>
<accession>C5BZD3</accession>
<proteinExistence type="predicted"/>
<dbReference type="InterPro" id="IPR044992">
    <property type="entry name" value="ChyE-like"/>
</dbReference>
<dbReference type="Proteomes" id="UP000007962">
    <property type="component" value="Chromosome"/>
</dbReference>
<dbReference type="InterPro" id="IPR029062">
    <property type="entry name" value="Class_I_gatase-like"/>
</dbReference>
<keyword evidence="3" id="KW-1185">Reference proteome</keyword>
<dbReference type="EMBL" id="CP001618">
    <property type="protein sequence ID" value="ACQ79105.1"/>
    <property type="molecule type" value="Genomic_DNA"/>
</dbReference>
<dbReference type="HOGENOM" id="CLU_054974_3_2_11"/>
<name>C5BZD3_BEUC1</name>
<dbReference type="GO" id="GO:0005829">
    <property type="term" value="C:cytosol"/>
    <property type="evidence" value="ECO:0007669"/>
    <property type="project" value="TreeGrafter"/>
</dbReference>
<dbReference type="PROSITE" id="PS51273">
    <property type="entry name" value="GATASE_TYPE_1"/>
    <property type="match status" value="1"/>
</dbReference>
<dbReference type="InterPro" id="IPR017926">
    <property type="entry name" value="GATASE"/>
</dbReference>
<dbReference type="eggNOG" id="COG0518">
    <property type="taxonomic scope" value="Bacteria"/>
</dbReference>
<dbReference type="KEGG" id="bcv:Bcav_0844"/>
<dbReference type="PANTHER" id="PTHR42695:SF5">
    <property type="entry name" value="GLUTAMINE AMIDOTRANSFERASE YLR126C-RELATED"/>
    <property type="match status" value="1"/>
</dbReference>
<dbReference type="Gene3D" id="3.40.50.880">
    <property type="match status" value="1"/>
</dbReference>
<reference evidence="2 3" key="1">
    <citation type="journal article" date="2009" name="Stand. Genomic Sci.">
        <title>Complete genome sequence of Beutenbergia cavernae type strain (HKI 0122).</title>
        <authorList>
            <person name="Land M."/>
            <person name="Pukall R."/>
            <person name="Abt B."/>
            <person name="Goker M."/>
            <person name="Rohde M."/>
            <person name="Glavina Del Rio T."/>
            <person name="Tice H."/>
            <person name="Copeland A."/>
            <person name="Cheng J.F."/>
            <person name="Lucas S."/>
            <person name="Chen F."/>
            <person name="Nolan M."/>
            <person name="Bruce D."/>
            <person name="Goodwin L."/>
            <person name="Pitluck S."/>
            <person name="Ivanova N."/>
            <person name="Mavromatis K."/>
            <person name="Ovchinnikova G."/>
            <person name="Pati A."/>
            <person name="Chen A."/>
            <person name="Palaniappan K."/>
            <person name="Hauser L."/>
            <person name="Chang Y.J."/>
            <person name="Jefferies C.C."/>
            <person name="Saunders E."/>
            <person name="Brettin T."/>
            <person name="Detter J.C."/>
            <person name="Han C."/>
            <person name="Chain P."/>
            <person name="Bristow J."/>
            <person name="Eisen J.A."/>
            <person name="Markowitz V."/>
            <person name="Hugenholtz P."/>
            <person name="Kyrpides N.C."/>
            <person name="Klenk H.P."/>
            <person name="Lapidus A."/>
        </authorList>
    </citation>
    <scope>NUCLEOTIDE SEQUENCE [LARGE SCALE GENOMIC DNA]</scope>
    <source>
        <strain evidence="3">ATCC BAA-8 / DSM 12333 / NBRC 16432</strain>
    </source>
</reference>
<dbReference type="Pfam" id="PF00117">
    <property type="entry name" value="GATase"/>
    <property type="match status" value="1"/>
</dbReference>
<dbReference type="RefSeq" id="WP_012725885.1">
    <property type="nucleotide sequence ID" value="NC_012669.1"/>
</dbReference>
<sequence length="253" mass="25747">MSAAPQPPVLTVVQQGPDVGPDLFASWLTGLDLRIVRADLGVPVPAVGAVGDGLLVLGGQMTAFDDDAAPWLPAVRALLVDAAASDVPTLGVCLGAQLLARALGGRVEVAAPHGREAGVVDVRWRPDAADDAVLGPALASVGGGRPPSSSPVLSMHADVVTELPPGAVWLGSSAVYPFQAFRCGSALGVQFHPEASDHTLLHWASGHDDVDVAEVRAQLDERGEHAHALGRALAAAFAAQVRAASDARTCASA</sequence>
<feature type="domain" description="Glutamine amidotransferase" evidence="1">
    <location>
        <begin position="52"/>
        <end position="196"/>
    </location>
</feature>
<gene>
    <name evidence="2" type="ordered locus">Bcav_0844</name>
</gene>
<evidence type="ECO:0000259" key="1">
    <source>
        <dbReference type="Pfam" id="PF00117"/>
    </source>
</evidence>
<organism evidence="2 3">
    <name type="scientific">Beutenbergia cavernae (strain ATCC BAA-8 / DSM 12333 / CCUG 43141 / JCM 11478 / NBRC 16432 / NCIMB 13614 / HKI 0122)</name>
    <dbReference type="NCBI Taxonomy" id="471853"/>
    <lineage>
        <taxon>Bacteria</taxon>
        <taxon>Bacillati</taxon>
        <taxon>Actinomycetota</taxon>
        <taxon>Actinomycetes</taxon>
        <taxon>Micrococcales</taxon>
        <taxon>Beutenbergiaceae</taxon>
        <taxon>Beutenbergia</taxon>
    </lineage>
</organism>
<keyword evidence="2" id="KW-0315">Glutamine amidotransferase</keyword>
<evidence type="ECO:0000313" key="2">
    <source>
        <dbReference type="EMBL" id="ACQ79105.1"/>
    </source>
</evidence>
<dbReference type="SUPFAM" id="SSF52317">
    <property type="entry name" value="Class I glutamine amidotransferase-like"/>
    <property type="match status" value="1"/>
</dbReference>
<evidence type="ECO:0000313" key="3">
    <source>
        <dbReference type="Proteomes" id="UP000007962"/>
    </source>
</evidence>
<dbReference type="STRING" id="471853.Bcav_0844"/>
<dbReference type="CDD" id="cd01741">
    <property type="entry name" value="GATase1_1"/>
    <property type="match status" value="1"/>
</dbReference>
<dbReference type="PANTHER" id="PTHR42695">
    <property type="entry name" value="GLUTAMINE AMIDOTRANSFERASE YLR126C-RELATED"/>
    <property type="match status" value="1"/>
</dbReference>
<dbReference type="GO" id="GO:0016740">
    <property type="term" value="F:transferase activity"/>
    <property type="evidence" value="ECO:0007669"/>
    <property type="project" value="UniProtKB-KW"/>
</dbReference>